<protein>
    <recommendedName>
        <fullName evidence="3">DUF2795 domain-containing protein</fullName>
    </recommendedName>
</protein>
<dbReference type="RefSeq" id="WP_147038071.1">
    <property type="nucleotide sequence ID" value="NZ_BJUW01000002.1"/>
</dbReference>
<comment type="caution">
    <text evidence="1">The sequence shown here is derived from an EMBL/GenBank/DDBJ whole genome shotgun (WGS) entry which is preliminary data.</text>
</comment>
<reference evidence="1 2" key="1">
    <citation type="submission" date="2019-07" db="EMBL/GenBank/DDBJ databases">
        <title>Whole genome shotgun sequence of Microbacterium aerolatum NBRC 103071.</title>
        <authorList>
            <person name="Hosoyama A."/>
            <person name="Uohara A."/>
            <person name="Ohji S."/>
            <person name="Ichikawa N."/>
        </authorList>
    </citation>
    <scope>NUCLEOTIDE SEQUENCE [LARGE SCALE GENOMIC DNA]</scope>
    <source>
        <strain evidence="1 2">NBRC 103071</strain>
    </source>
</reference>
<dbReference type="AlphaFoldDB" id="A0A511AB84"/>
<dbReference type="Proteomes" id="UP000321225">
    <property type="component" value="Unassembled WGS sequence"/>
</dbReference>
<name>A0A511AB84_9MICO</name>
<dbReference type="Pfam" id="PF11387">
    <property type="entry name" value="DUF2795"/>
    <property type="match status" value="1"/>
</dbReference>
<accession>A0A511AB84</accession>
<gene>
    <name evidence="1" type="ORF">MAE01_06010</name>
</gene>
<proteinExistence type="predicted"/>
<dbReference type="OrthoDB" id="5116616at2"/>
<organism evidence="1 2">
    <name type="scientific">Microbacterium aerolatum</name>
    <dbReference type="NCBI Taxonomy" id="153731"/>
    <lineage>
        <taxon>Bacteria</taxon>
        <taxon>Bacillati</taxon>
        <taxon>Actinomycetota</taxon>
        <taxon>Actinomycetes</taxon>
        <taxon>Micrococcales</taxon>
        <taxon>Microbacteriaceae</taxon>
        <taxon>Microbacterium</taxon>
    </lineage>
</organism>
<evidence type="ECO:0008006" key="3">
    <source>
        <dbReference type="Google" id="ProtNLM"/>
    </source>
</evidence>
<evidence type="ECO:0000313" key="2">
    <source>
        <dbReference type="Proteomes" id="UP000321225"/>
    </source>
</evidence>
<keyword evidence="2" id="KW-1185">Reference proteome</keyword>
<dbReference type="InterPro" id="IPR021527">
    <property type="entry name" value="DUF2795"/>
</dbReference>
<dbReference type="EMBL" id="BJUW01000002">
    <property type="protein sequence ID" value="GEK85425.1"/>
    <property type="molecule type" value="Genomic_DNA"/>
</dbReference>
<evidence type="ECO:0000313" key="1">
    <source>
        <dbReference type="EMBL" id="GEK85425.1"/>
    </source>
</evidence>
<sequence length="71" mass="8012">MNISPRLNAFLRDMEFPATKDDLVREAERDGLSLKDQAVIRDLPAHNFNARWEIRYLVEGRAELVGAASAA</sequence>